<proteinExistence type="predicted"/>
<organism evidence="2 3">
    <name type="scientific">Massilia consociata</name>
    <dbReference type="NCBI Taxonomy" id="760117"/>
    <lineage>
        <taxon>Bacteria</taxon>
        <taxon>Pseudomonadati</taxon>
        <taxon>Pseudomonadota</taxon>
        <taxon>Betaproteobacteria</taxon>
        <taxon>Burkholderiales</taxon>
        <taxon>Oxalobacteraceae</taxon>
        <taxon>Telluria group</taxon>
        <taxon>Massilia</taxon>
    </lineage>
</organism>
<dbReference type="RefSeq" id="WP_379679533.1">
    <property type="nucleotide sequence ID" value="NZ_JBHLWP010000011.1"/>
</dbReference>
<keyword evidence="1" id="KW-0472">Membrane</keyword>
<feature type="transmembrane region" description="Helical" evidence="1">
    <location>
        <begin position="27"/>
        <end position="48"/>
    </location>
</feature>
<name>A0ABV6FGR8_9BURK</name>
<protein>
    <submittedName>
        <fullName evidence="2">PilW family protein</fullName>
    </submittedName>
</protein>
<keyword evidence="1" id="KW-1133">Transmembrane helix</keyword>
<keyword evidence="3" id="KW-1185">Reference proteome</keyword>
<dbReference type="InterPro" id="IPR032092">
    <property type="entry name" value="PilW"/>
</dbReference>
<dbReference type="EMBL" id="JBHLWP010000011">
    <property type="protein sequence ID" value="MFC0252723.1"/>
    <property type="molecule type" value="Genomic_DNA"/>
</dbReference>
<dbReference type="Proteomes" id="UP001589773">
    <property type="component" value="Unassembled WGS sequence"/>
</dbReference>
<gene>
    <name evidence="2" type="ORF">ACFFJK_12565</name>
</gene>
<evidence type="ECO:0000313" key="2">
    <source>
        <dbReference type="EMBL" id="MFC0252723.1"/>
    </source>
</evidence>
<accession>A0ABV6FGR8</accession>
<dbReference type="Pfam" id="PF16074">
    <property type="entry name" value="PilW"/>
    <property type="match status" value="1"/>
</dbReference>
<reference evidence="2 3" key="1">
    <citation type="submission" date="2024-09" db="EMBL/GenBank/DDBJ databases">
        <authorList>
            <person name="Sun Q."/>
            <person name="Mori K."/>
        </authorList>
    </citation>
    <scope>NUCLEOTIDE SEQUENCE [LARGE SCALE GENOMIC DNA]</scope>
    <source>
        <strain evidence="2 3">CCM 7792</strain>
    </source>
</reference>
<sequence length="322" mass="33488">MTPSVSWRAKPGLQAGLRQCGMTMAELLVAMAVGLGVLLAAGSLFVWANRAFAAQLETAAMDDAGRYALDVLARAVRQSAAVDWERDSGGPDAAAPARLAGLDARSVTRTGSGIDNVVAASVNGSDVLALRFPGSGAPPGDGTTLDCAGFAVHRDEEGWSIFYVARNARGDAELRCKYRGNSGNWSADAVVGAVDSFQVLYGLDLDADGAPERYVNAGTLAGLDGSLALAGVTAAEREADLRRRTHWKKIAGVRVALLLRGPHSPLEGAASAIHDLFGPEYGGEQGGVDAGTRLAETALAGNGRPRYRKVFDATVALPSRVR</sequence>
<evidence type="ECO:0000256" key="1">
    <source>
        <dbReference type="SAM" id="Phobius"/>
    </source>
</evidence>
<comment type="caution">
    <text evidence="2">The sequence shown here is derived from an EMBL/GenBank/DDBJ whole genome shotgun (WGS) entry which is preliminary data.</text>
</comment>
<keyword evidence="1" id="KW-0812">Transmembrane</keyword>
<evidence type="ECO:0000313" key="3">
    <source>
        <dbReference type="Proteomes" id="UP001589773"/>
    </source>
</evidence>